<dbReference type="EMBL" id="UZAH01030184">
    <property type="protein sequence ID" value="VDP09609.1"/>
    <property type="molecule type" value="Genomic_DNA"/>
</dbReference>
<dbReference type="WBParaSite" id="HPBE_0001769101-mRNA-1">
    <property type="protein sequence ID" value="HPBE_0001769101-mRNA-1"/>
    <property type="gene ID" value="HPBE_0001769101"/>
</dbReference>
<dbReference type="Proteomes" id="UP000050761">
    <property type="component" value="Unassembled WGS sequence"/>
</dbReference>
<gene>
    <name evidence="2" type="ORF">HPBE_LOCUS17690</name>
</gene>
<feature type="region of interest" description="Disordered" evidence="1">
    <location>
        <begin position="1"/>
        <end position="25"/>
    </location>
</feature>
<accession>A0A3P8EBU3</accession>
<evidence type="ECO:0000313" key="4">
    <source>
        <dbReference type="WBParaSite" id="HPBE_0001769101-mRNA-1"/>
    </source>
</evidence>
<organism evidence="3 4">
    <name type="scientific">Heligmosomoides polygyrus</name>
    <name type="common">Parasitic roundworm</name>
    <dbReference type="NCBI Taxonomy" id="6339"/>
    <lineage>
        <taxon>Eukaryota</taxon>
        <taxon>Metazoa</taxon>
        <taxon>Ecdysozoa</taxon>
        <taxon>Nematoda</taxon>
        <taxon>Chromadorea</taxon>
        <taxon>Rhabditida</taxon>
        <taxon>Rhabditina</taxon>
        <taxon>Rhabditomorpha</taxon>
        <taxon>Strongyloidea</taxon>
        <taxon>Heligmosomidae</taxon>
        <taxon>Heligmosomoides</taxon>
    </lineage>
</organism>
<name>A0A183G7D7_HELPZ</name>
<evidence type="ECO:0000313" key="2">
    <source>
        <dbReference type="EMBL" id="VDP09609.1"/>
    </source>
</evidence>
<evidence type="ECO:0000313" key="3">
    <source>
        <dbReference type="Proteomes" id="UP000050761"/>
    </source>
</evidence>
<reference evidence="2 3" key="1">
    <citation type="submission" date="2018-11" db="EMBL/GenBank/DDBJ databases">
        <authorList>
            <consortium name="Pathogen Informatics"/>
        </authorList>
    </citation>
    <scope>NUCLEOTIDE SEQUENCE [LARGE SCALE GENOMIC DNA]</scope>
</reference>
<protein>
    <submittedName>
        <fullName evidence="2 4">Uncharacterized protein</fullName>
    </submittedName>
</protein>
<accession>A0A183G7D7</accession>
<reference evidence="4" key="2">
    <citation type="submission" date="2019-09" db="UniProtKB">
        <authorList>
            <consortium name="WormBaseParasite"/>
        </authorList>
    </citation>
    <scope>IDENTIFICATION</scope>
</reference>
<proteinExistence type="predicted"/>
<sequence length="94" mass="10309">MDMEDSVVEDTEAQVMGDTEDSTVEDMEDQAMGDMEDQAMGDMEALAVTATTTANKPPPESFGELHSMYKLLKLHAVNSERTDEMCGGLAFQQK</sequence>
<evidence type="ECO:0000256" key="1">
    <source>
        <dbReference type="SAM" id="MobiDB-lite"/>
    </source>
</evidence>
<dbReference type="AlphaFoldDB" id="A0A183G7D7"/>
<keyword evidence="3" id="KW-1185">Reference proteome</keyword>